<evidence type="ECO:0000256" key="2">
    <source>
        <dbReference type="ARBA" id="ARBA00018687"/>
    </source>
</evidence>
<evidence type="ECO:0000256" key="5">
    <source>
        <dbReference type="SAM" id="MobiDB-lite"/>
    </source>
</evidence>
<dbReference type="OMA" id="IGIECYH"/>
<feature type="region of interest" description="Disordered" evidence="5">
    <location>
        <begin position="1096"/>
        <end position="1133"/>
    </location>
</feature>
<dbReference type="PANTHER" id="PTHR45916:SF1">
    <property type="entry name" value="STRUCTURAL MAINTENANCE OF CHROMOSOMES PROTEIN 5"/>
    <property type="match status" value="1"/>
</dbReference>
<dbReference type="GO" id="GO:0003697">
    <property type="term" value="F:single-stranded DNA binding"/>
    <property type="evidence" value="ECO:0000318"/>
    <property type="project" value="GO_Central"/>
</dbReference>
<evidence type="ECO:0000313" key="6">
    <source>
        <dbReference type="EMBL" id="KAE8303434.1"/>
    </source>
</evidence>
<dbReference type="GO" id="GO:0005634">
    <property type="term" value="C:nucleus"/>
    <property type="evidence" value="ECO:0000318"/>
    <property type="project" value="GO_Central"/>
</dbReference>
<comment type="caution">
    <text evidence="6">The sequence shown here is derived from an EMBL/GenBank/DDBJ whole genome shotgun (WGS) entry which is preliminary data.</text>
</comment>
<dbReference type="VEuPathDB" id="GiardiaDB:GL50803_32879"/>
<organism evidence="6 7">
    <name type="scientific">Giardia intestinalis (strain ATCC 50803 / WB clone C6)</name>
    <name type="common">Giardia lamblia</name>
    <dbReference type="NCBI Taxonomy" id="184922"/>
    <lineage>
        <taxon>Eukaryota</taxon>
        <taxon>Metamonada</taxon>
        <taxon>Diplomonadida</taxon>
        <taxon>Hexamitidae</taxon>
        <taxon>Giardiinae</taxon>
        <taxon>Giardia</taxon>
    </lineage>
</organism>
<keyword evidence="3 4" id="KW-0175">Coiled coil</keyword>
<comment type="similarity">
    <text evidence="1">Belongs to the SMC family. SMC5 subfamily.</text>
</comment>
<dbReference type="Pfam" id="PF02463">
    <property type="entry name" value="SMC_N"/>
    <property type="match status" value="1"/>
</dbReference>
<dbReference type="InterPro" id="IPR003395">
    <property type="entry name" value="RecF/RecN/SMC_N"/>
</dbReference>
<sequence length="1387" mass="156628">MEQPSFSSGQIIGIECYHFRGVGHARVYALPTVNYFVAPNGFGKTTLLYAVALCLGSRHPDLCDTDSLIQEHQLFSCALVTICNVSKLSVPDAHNLFTKVTDVFCHKTHNYVLSRLTHESIYTVHVLLKRGKHVQFYANGRAITQDKLCRDIRKNFEIQVDNPFQSMMQSDAQRLTLMTPSERLIKFLDLIFPDLTNTLESLQPQAMSLMSFCRAARETFETSYISKHDDFLKMVQNAMKIIELGSLKQTVNLGRQALLVLEFLEVNTERTKTLHEYKKLVSDMQSKEEPLITLKRDIEKTQLEVQRVTEEMERRFTVMKSSIVSLERLSRTITANSKRLLDLQSAYEAAITQKQSQSDEDHLALQQRINSLNDQIHEYETSISELEAKRSEASVALCNMNFEASSLYASTEYKDAMVRHQQIEDEREQREQLVLQCRSLPHYSWLADIYQASLELELDSSMRYFLFVPIAKWIGIKSDTPIPFNIVKFMLQSALGQSLYTVLTNSIEHQSNLSRRFDQYRDRGGATTIELLQDYLEMDYQEAYNRANRELENQYASLKTKTINTAGIRTLSASGSSVQASAMANIAFLIDCLDGNPIVLNHFFQKLSVAVYVQSSSGSKLTNAEIIRFMESNVGTFNILCHDGMLHIGTSNNQRQLLARTSYGLDPTRAYAECVQGYAEQMRYPRFMHKILEDKRAVEKEVKELQDSYSDSIQAARSRMEELKLFMNQSRVKLTETNQLLRECRSELNTLDARMKTYKVVTEQDILAAENAYTDMSNLLSTSAISALAQSKARLADIQVLIPLATQVKDLHKRGNDLNISLTSAQDEHQLAQKRASVFRENTLGNIEDVFRVRKSRILSILKVLCPDMAPDPPLESPCDSSSLETTVPYLLTHREFAKELTKHVASAKLQASAMDLTSPYTVDLTCFKAFVNNLENRFKLQQSKQDQSIKDTFLTEKKKFCDFLSDRFASNAYILVHLFRLLEVIRTVQDSVAEVIAEVSKRFGDNIREFGISGEAVLTGLFTSDRRRNASVVSPEFDAAHALLKEYDGDHRRCFEMDKFTAFLIENPSLKAVSISSTSNTLEIDSYTALVLNGQKTGDEGNDSESSTAASENSIANTEPAEPSAKRTASYVQRKASEDGSILMLKLEPFLDKLKQASYLDLDVSDESSDSDTHHHKQDTRASRASDASVDMFSRKYQKSKHILSARVSLSTFLTNEVQESQLIALSKAFKPVVKEPQIQAIVPLMTSLKPGLELRTQFVANETLTGITLSGGESSVVALCLVNSLYGQKALSSIRFRLVDEINQGLDDKFEKVAHDMLCSLHNDQIQYFVGSPKLPSYLTFEDPRIRVHIIIRRPLLAGSPGSAGTAYERNGDATLETLCTEELY</sequence>
<dbReference type="Proteomes" id="UP000001548">
    <property type="component" value="Unassembled WGS sequence"/>
</dbReference>
<feature type="compositionally biased region" description="Polar residues" evidence="5">
    <location>
        <begin position="1105"/>
        <end position="1118"/>
    </location>
</feature>
<proteinExistence type="inferred from homology"/>
<feature type="region of interest" description="Disordered" evidence="5">
    <location>
        <begin position="1166"/>
        <end position="1188"/>
    </location>
</feature>
<evidence type="ECO:0000256" key="1">
    <source>
        <dbReference type="ARBA" id="ARBA00010171"/>
    </source>
</evidence>
<dbReference type="GO" id="GO:0030915">
    <property type="term" value="C:Smc5-Smc6 complex"/>
    <property type="evidence" value="ECO:0000318"/>
    <property type="project" value="GO_Central"/>
</dbReference>
<dbReference type="Gene3D" id="3.40.50.300">
    <property type="entry name" value="P-loop containing nucleotide triphosphate hydrolases"/>
    <property type="match status" value="2"/>
</dbReference>
<evidence type="ECO:0000256" key="3">
    <source>
        <dbReference type="ARBA" id="ARBA00023054"/>
    </source>
</evidence>
<keyword evidence="7" id="KW-1185">Reference proteome</keyword>
<dbReference type="PANTHER" id="PTHR45916">
    <property type="entry name" value="STRUCTURAL MAINTENANCE OF CHROMOSOMES PROTEIN 5"/>
    <property type="match status" value="1"/>
</dbReference>
<evidence type="ECO:0000256" key="4">
    <source>
        <dbReference type="SAM" id="Coils"/>
    </source>
</evidence>
<dbReference type="EMBL" id="AACB03000002">
    <property type="protein sequence ID" value="KAE8303434.1"/>
    <property type="molecule type" value="Genomic_DNA"/>
</dbReference>
<dbReference type="HOGENOM" id="CLU_255220_0_0_1"/>
<dbReference type="InterPro" id="IPR027417">
    <property type="entry name" value="P-loop_NTPase"/>
</dbReference>
<evidence type="ECO:0000313" key="7">
    <source>
        <dbReference type="Proteomes" id="UP000001548"/>
    </source>
</evidence>
<accession>D3KH56</accession>
<reference evidence="6 7" key="1">
    <citation type="journal article" date="2007" name="Science">
        <title>Genomic minimalism in the early diverging intestinal parasite Giardia lamblia.</title>
        <authorList>
            <person name="Morrison H.G."/>
            <person name="McArthur A.G."/>
            <person name="Gillin F.D."/>
            <person name="Aley S.B."/>
            <person name="Adam R.D."/>
            <person name="Olsen G.J."/>
            <person name="Best A.A."/>
            <person name="Cande W.Z."/>
            <person name="Chen F."/>
            <person name="Cipriano M.J."/>
            <person name="Davids B.J."/>
            <person name="Dawson S.C."/>
            <person name="Elmendorf H.G."/>
            <person name="Hehl A.B."/>
            <person name="Holder M.E."/>
            <person name="Huse S.M."/>
            <person name="Kim U.U."/>
            <person name="Lasek-Nesselquist E."/>
            <person name="Manning G."/>
            <person name="Nigam A."/>
            <person name="Nixon J.E."/>
            <person name="Palm D."/>
            <person name="Passamaneck N.E."/>
            <person name="Prabhu A."/>
            <person name="Reich C.I."/>
            <person name="Reiner D.S."/>
            <person name="Samuelson J."/>
            <person name="Svard S.G."/>
            <person name="Sogin M.L."/>
        </authorList>
    </citation>
    <scope>NUCLEOTIDE SEQUENCE [LARGE SCALE GENOMIC DNA]</scope>
    <source>
        <strain evidence="6 7">WB C6</strain>
    </source>
</reference>
<protein>
    <recommendedName>
        <fullName evidence="2">Structural maintenance of chromosomes protein 5</fullName>
    </recommendedName>
</protein>
<dbReference type="SUPFAM" id="SSF52540">
    <property type="entry name" value="P-loop containing nucleoside triphosphate hydrolases"/>
    <property type="match status" value="1"/>
</dbReference>
<dbReference type="STRING" id="184922.D3KH56"/>
<dbReference type="GO" id="GO:0000724">
    <property type="term" value="P:double-strand break repair via homologous recombination"/>
    <property type="evidence" value="ECO:0000318"/>
    <property type="project" value="GO_Central"/>
</dbReference>
<name>D3KH56_GIAIC</name>
<gene>
    <name evidence="6" type="ORF">GL50803_0032879</name>
</gene>
<feature type="coiled-coil region" evidence="4">
    <location>
        <begin position="362"/>
        <end position="396"/>
    </location>
</feature>